<evidence type="ECO:0000259" key="8">
    <source>
        <dbReference type="PROSITE" id="PS50928"/>
    </source>
</evidence>
<evidence type="ECO:0000256" key="6">
    <source>
        <dbReference type="ARBA" id="ARBA00023136"/>
    </source>
</evidence>
<dbReference type="InterPro" id="IPR035906">
    <property type="entry name" value="MetI-like_sf"/>
</dbReference>
<evidence type="ECO:0000256" key="5">
    <source>
        <dbReference type="ARBA" id="ARBA00022989"/>
    </source>
</evidence>
<organism evidence="9 10">
    <name type="scientific">Acidiphilium cryptum (strain JF-5)</name>
    <dbReference type="NCBI Taxonomy" id="349163"/>
    <lineage>
        <taxon>Bacteria</taxon>
        <taxon>Pseudomonadati</taxon>
        <taxon>Pseudomonadota</taxon>
        <taxon>Alphaproteobacteria</taxon>
        <taxon>Acetobacterales</taxon>
        <taxon>Acidocellaceae</taxon>
        <taxon>Acidiphilium</taxon>
    </lineage>
</organism>
<protein>
    <submittedName>
        <fullName evidence="9">Binding-protein-dependent transport systems inner membrane component</fullName>
    </submittedName>
</protein>
<keyword evidence="3" id="KW-1003">Cell membrane</keyword>
<keyword evidence="5 7" id="KW-1133">Transmembrane helix</keyword>
<dbReference type="Pfam" id="PF19300">
    <property type="entry name" value="BPD_transp_1_N"/>
    <property type="match status" value="1"/>
</dbReference>
<evidence type="ECO:0000256" key="3">
    <source>
        <dbReference type="ARBA" id="ARBA00022475"/>
    </source>
</evidence>
<dbReference type="Proteomes" id="UP000000245">
    <property type="component" value="Chromosome"/>
</dbReference>
<dbReference type="AlphaFoldDB" id="A5G095"/>
<dbReference type="PANTHER" id="PTHR43163">
    <property type="entry name" value="DIPEPTIDE TRANSPORT SYSTEM PERMEASE PROTEIN DPPB-RELATED"/>
    <property type="match status" value="1"/>
</dbReference>
<dbReference type="InterPro" id="IPR000515">
    <property type="entry name" value="MetI-like"/>
</dbReference>
<comment type="similarity">
    <text evidence="7">Belongs to the binding-protein-dependent transport system permease family.</text>
</comment>
<sequence>MARRLLGLLAGRLMLGLVTLLLLSMVVFAGAQLLPGNVGRAILGPLASPVAVAALDRQLGTNLPVPVQYWHWISRFATGNMGESYAFRRPVASFVVPALLNSLKLASIAFVIVVPLSIGAGVYAAIHARSRIDRAISLTGLSMTVIPEFVSSIVLILILGIWLRALPVTATAPRHAGALGQIHHLILPALPLVFVLFGYIARMARAGTIEALESDYARTATLKGLPRRTVIVRHVLRNALPPTITVVATQVGYLVGGLVIVETLFRYQGIGSLILTAARNKDFPMLEAGILVIGAVYVLVTVAADMLLIMLNPRLHRGAAK</sequence>
<feature type="transmembrane region" description="Helical" evidence="7">
    <location>
        <begin position="243"/>
        <end position="265"/>
    </location>
</feature>
<reference evidence="9 10" key="1">
    <citation type="submission" date="2007-05" db="EMBL/GenBank/DDBJ databases">
        <title>Complete sequence of chromosome of Acidiphilium cryptum JF-5.</title>
        <authorList>
            <consortium name="US DOE Joint Genome Institute"/>
            <person name="Copeland A."/>
            <person name="Lucas S."/>
            <person name="Lapidus A."/>
            <person name="Barry K."/>
            <person name="Detter J.C."/>
            <person name="Glavina del Rio T."/>
            <person name="Hammon N."/>
            <person name="Israni S."/>
            <person name="Dalin E."/>
            <person name="Tice H."/>
            <person name="Pitluck S."/>
            <person name="Sims D."/>
            <person name="Brettin T."/>
            <person name="Bruce D."/>
            <person name="Han C."/>
            <person name="Schmutz J."/>
            <person name="Larimer F."/>
            <person name="Land M."/>
            <person name="Hauser L."/>
            <person name="Kyrpides N."/>
            <person name="Kim E."/>
            <person name="Magnuson T."/>
            <person name="Richardson P."/>
        </authorList>
    </citation>
    <scope>NUCLEOTIDE SEQUENCE [LARGE SCALE GENOMIC DNA]</scope>
    <source>
        <strain evidence="9 10">JF-5</strain>
    </source>
</reference>
<gene>
    <name evidence="9" type="ordered locus">Acry_2077</name>
</gene>
<evidence type="ECO:0000313" key="10">
    <source>
        <dbReference type="Proteomes" id="UP000000245"/>
    </source>
</evidence>
<dbReference type="eggNOG" id="COG0601">
    <property type="taxonomic scope" value="Bacteria"/>
</dbReference>
<proteinExistence type="inferred from homology"/>
<keyword evidence="6 7" id="KW-0472">Membrane</keyword>
<dbReference type="HOGENOM" id="CLU_036879_0_1_5"/>
<dbReference type="STRING" id="349163.Acry_2077"/>
<dbReference type="CDD" id="cd06261">
    <property type="entry name" value="TM_PBP2"/>
    <property type="match status" value="1"/>
</dbReference>
<dbReference type="EMBL" id="CP000697">
    <property type="protein sequence ID" value="ABQ31277.1"/>
    <property type="molecule type" value="Genomic_DNA"/>
</dbReference>
<dbReference type="SUPFAM" id="SSF161098">
    <property type="entry name" value="MetI-like"/>
    <property type="match status" value="1"/>
</dbReference>
<dbReference type="RefSeq" id="WP_012039798.1">
    <property type="nucleotide sequence ID" value="NC_009484.1"/>
</dbReference>
<accession>A5G095</accession>
<dbReference type="PROSITE" id="PS50928">
    <property type="entry name" value="ABC_TM1"/>
    <property type="match status" value="1"/>
</dbReference>
<evidence type="ECO:0000256" key="7">
    <source>
        <dbReference type="RuleBase" id="RU363032"/>
    </source>
</evidence>
<dbReference type="Gene3D" id="1.10.3720.10">
    <property type="entry name" value="MetI-like"/>
    <property type="match status" value="1"/>
</dbReference>
<keyword evidence="2 7" id="KW-0813">Transport</keyword>
<evidence type="ECO:0000313" key="9">
    <source>
        <dbReference type="EMBL" id="ABQ31277.1"/>
    </source>
</evidence>
<name>A5G095_ACICJ</name>
<dbReference type="InterPro" id="IPR045621">
    <property type="entry name" value="BPD_transp_1_N"/>
</dbReference>
<feature type="transmembrane region" description="Helical" evidence="7">
    <location>
        <begin position="285"/>
        <end position="311"/>
    </location>
</feature>
<evidence type="ECO:0000256" key="2">
    <source>
        <dbReference type="ARBA" id="ARBA00022448"/>
    </source>
</evidence>
<dbReference type="GO" id="GO:0005886">
    <property type="term" value="C:plasma membrane"/>
    <property type="evidence" value="ECO:0007669"/>
    <property type="project" value="UniProtKB-SubCell"/>
</dbReference>
<comment type="subcellular location">
    <subcellularLocation>
        <location evidence="1 7">Cell membrane</location>
        <topology evidence="1 7">Multi-pass membrane protein</topology>
    </subcellularLocation>
</comment>
<feature type="domain" description="ABC transmembrane type-1" evidence="8">
    <location>
        <begin position="99"/>
        <end position="308"/>
    </location>
</feature>
<dbReference type="Pfam" id="PF00528">
    <property type="entry name" value="BPD_transp_1"/>
    <property type="match status" value="1"/>
</dbReference>
<keyword evidence="4 7" id="KW-0812">Transmembrane</keyword>
<keyword evidence="10" id="KW-1185">Reference proteome</keyword>
<evidence type="ECO:0000256" key="1">
    <source>
        <dbReference type="ARBA" id="ARBA00004651"/>
    </source>
</evidence>
<dbReference type="PANTHER" id="PTHR43163:SF6">
    <property type="entry name" value="DIPEPTIDE TRANSPORT SYSTEM PERMEASE PROTEIN DPPB-RELATED"/>
    <property type="match status" value="1"/>
</dbReference>
<dbReference type="KEGG" id="acr:Acry_2077"/>
<evidence type="ECO:0000256" key="4">
    <source>
        <dbReference type="ARBA" id="ARBA00022692"/>
    </source>
</evidence>
<dbReference type="GO" id="GO:0055085">
    <property type="term" value="P:transmembrane transport"/>
    <property type="evidence" value="ECO:0007669"/>
    <property type="project" value="InterPro"/>
</dbReference>
<feature type="transmembrane region" description="Helical" evidence="7">
    <location>
        <begin position="105"/>
        <end position="126"/>
    </location>
</feature>
<feature type="transmembrane region" description="Helical" evidence="7">
    <location>
        <begin position="138"/>
        <end position="162"/>
    </location>
</feature>
<feature type="transmembrane region" description="Helical" evidence="7">
    <location>
        <begin position="182"/>
        <end position="201"/>
    </location>
</feature>